<dbReference type="Proteomes" id="UP001529510">
    <property type="component" value="Unassembled WGS sequence"/>
</dbReference>
<gene>
    <name evidence="2" type="ORF">M9458_018342</name>
</gene>
<accession>A0ABD0QLE0</accession>
<name>A0ABD0QLE0_CIRMR</name>
<dbReference type="AlphaFoldDB" id="A0ABD0QLE0"/>
<evidence type="ECO:0000313" key="3">
    <source>
        <dbReference type="Proteomes" id="UP001529510"/>
    </source>
</evidence>
<feature type="compositionally biased region" description="Polar residues" evidence="1">
    <location>
        <begin position="34"/>
        <end position="52"/>
    </location>
</feature>
<sequence>DTSGEDGEEKEPPVTAKGRRTANSRGHRKGRVTRSMTNEQEENTSPLSSELG</sequence>
<feature type="compositionally biased region" description="Basic residues" evidence="1">
    <location>
        <begin position="17"/>
        <end position="32"/>
    </location>
</feature>
<organism evidence="2 3">
    <name type="scientific">Cirrhinus mrigala</name>
    <name type="common">Mrigala</name>
    <dbReference type="NCBI Taxonomy" id="683832"/>
    <lineage>
        <taxon>Eukaryota</taxon>
        <taxon>Metazoa</taxon>
        <taxon>Chordata</taxon>
        <taxon>Craniata</taxon>
        <taxon>Vertebrata</taxon>
        <taxon>Euteleostomi</taxon>
        <taxon>Actinopterygii</taxon>
        <taxon>Neopterygii</taxon>
        <taxon>Teleostei</taxon>
        <taxon>Ostariophysi</taxon>
        <taxon>Cypriniformes</taxon>
        <taxon>Cyprinidae</taxon>
        <taxon>Labeoninae</taxon>
        <taxon>Labeonini</taxon>
        <taxon>Cirrhinus</taxon>
    </lineage>
</organism>
<reference evidence="2 3" key="1">
    <citation type="submission" date="2024-05" db="EMBL/GenBank/DDBJ databases">
        <title>Genome sequencing and assembly of Indian major carp, Cirrhinus mrigala (Hamilton, 1822).</title>
        <authorList>
            <person name="Mohindra V."/>
            <person name="Chowdhury L.M."/>
            <person name="Lal K."/>
            <person name="Jena J.K."/>
        </authorList>
    </citation>
    <scope>NUCLEOTIDE SEQUENCE [LARGE SCALE GENOMIC DNA]</scope>
    <source>
        <strain evidence="2">CM1030</strain>
        <tissue evidence="2">Blood</tissue>
    </source>
</reference>
<keyword evidence="3" id="KW-1185">Reference proteome</keyword>
<evidence type="ECO:0000256" key="1">
    <source>
        <dbReference type="SAM" id="MobiDB-lite"/>
    </source>
</evidence>
<feature type="non-terminal residue" evidence="2">
    <location>
        <position position="1"/>
    </location>
</feature>
<protein>
    <submittedName>
        <fullName evidence="2">Uncharacterized protein</fullName>
    </submittedName>
</protein>
<dbReference type="EMBL" id="JAMKFB020000008">
    <property type="protein sequence ID" value="KAL0186672.1"/>
    <property type="molecule type" value="Genomic_DNA"/>
</dbReference>
<comment type="caution">
    <text evidence="2">The sequence shown here is derived from an EMBL/GenBank/DDBJ whole genome shotgun (WGS) entry which is preliminary data.</text>
</comment>
<evidence type="ECO:0000313" key="2">
    <source>
        <dbReference type="EMBL" id="KAL0186672.1"/>
    </source>
</evidence>
<feature type="region of interest" description="Disordered" evidence="1">
    <location>
        <begin position="1"/>
        <end position="52"/>
    </location>
</feature>
<proteinExistence type="predicted"/>